<evidence type="ECO:0000313" key="9">
    <source>
        <dbReference type="EMBL" id="SEJ76420.1"/>
    </source>
</evidence>
<feature type="transmembrane region" description="Helical" evidence="8">
    <location>
        <begin position="231"/>
        <end position="253"/>
    </location>
</feature>
<keyword evidence="6 8" id="KW-1133">Transmembrane helix</keyword>
<keyword evidence="7 8" id="KW-0472">Membrane</keyword>
<feature type="transmembrane region" description="Helical" evidence="8">
    <location>
        <begin position="36"/>
        <end position="55"/>
    </location>
</feature>
<keyword evidence="4" id="KW-1003">Cell membrane</keyword>
<dbReference type="PANTHER" id="PTHR36838">
    <property type="entry name" value="AUXIN EFFLUX CARRIER FAMILY PROTEIN"/>
    <property type="match status" value="1"/>
</dbReference>
<comment type="similarity">
    <text evidence="2">Belongs to the auxin efflux carrier (TC 2.A.69) family.</text>
</comment>
<feature type="transmembrane region" description="Helical" evidence="8">
    <location>
        <begin position="129"/>
        <end position="149"/>
    </location>
</feature>
<dbReference type="GO" id="GO:0055085">
    <property type="term" value="P:transmembrane transport"/>
    <property type="evidence" value="ECO:0007669"/>
    <property type="project" value="InterPro"/>
</dbReference>
<name>A0A1H7BQ40_9FIRM</name>
<keyword evidence="5 8" id="KW-0812">Transmembrane</keyword>
<feature type="transmembrane region" description="Helical" evidence="8">
    <location>
        <begin position="100"/>
        <end position="123"/>
    </location>
</feature>
<feature type="transmembrane region" description="Helical" evidence="8">
    <location>
        <begin position="67"/>
        <end position="88"/>
    </location>
</feature>
<comment type="subcellular location">
    <subcellularLocation>
        <location evidence="1">Cell membrane</location>
        <topology evidence="1">Multi-pass membrane protein</topology>
    </subcellularLocation>
</comment>
<feature type="transmembrane region" description="Helical" evidence="8">
    <location>
        <begin position="6"/>
        <end position="24"/>
    </location>
</feature>
<evidence type="ECO:0000256" key="5">
    <source>
        <dbReference type="ARBA" id="ARBA00022692"/>
    </source>
</evidence>
<dbReference type="GO" id="GO:0005886">
    <property type="term" value="C:plasma membrane"/>
    <property type="evidence" value="ECO:0007669"/>
    <property type="project" value="UniProtKB-SubCell"/>
</dbReference>
<reference evidence="9 10" key="1">
    <citation type="submission" date="2016-10" db="EMBL/GenBank/DDBJ databases">
        <authorList>
            <person name="de Groot N.N."/>
        </authorList>
    </citation>
    <scope>NUCLEOTIDE SEQUENCE [LARGE SCALE GENOMIC DNA]</scope>
    <source>
        <strain evidence="9 10">DSM 2179</strain>
    </source>
</reference>
<evidence type="ECO:0000256" key="6">
    <source>
        <dbReference type="ARBA" id="ARBA00022989"/>
    </source>
</evidence>
<evidence type="ECO:0000256" key="2">
    <source>
        <dbReference type="ARBA" id="ARBA00010145"/>
    </source>
</evidence>
<dbReference type="STRING" id="84035.SAMN05660742_11668"/>
<dbReference type="InterPro" id="IPR004776">
    <property type="entry name" value="Mem_transp_PIN-like"/>
</dbReference>
<keyword evidence="3" id="KW-0813">Transport</keyword>
<evidence type="ECO:0000256" key="8">
    <source>
        <dbReference type="SAM" id="Phobius"/>
    </source>
</evidence>
<feature type="transmembrane region" description="Helical" evidence="8">
    <location>
        <begin position="169"/>
        <end position="188"/>
    </location>
</feature>
<feature type="transmembrane region" description="Helical" evidence="8">
    <location>
        <begin position="259"/>
        <end position="281"/>
    </location>
</feature>
<organism evidence="9 10">
    <name type="scientific">Propionispira arboris</name>
    <dbReference type="NCBI Taxonomy" id="84035"/>
    <lineage>
        <taxon>Bacteria</taxon>
        <taxon>Bacillati</taxon>
        <taxon>Bacillota</taxon>
        <taxon>Negativicutes</taxon>
        <taxon>Selenomonadales</taxon>
        <taxon>Selenomonadaceae</taxon>
        <taxon>Propionispira</taxon>
    </lineage>
</organism>
<dbReference type="RefSeq" id="WP_091833369.1">
    <property type="nucleotide sequence ID" value="NZ_FNZK01000016.1"/>
</dbReference>
<feature type="transmembrane region" description="Helical" evidence="8">
    <location>
        <begin position="200"/>
        <end position="219"/>
    </location>
</feature>
<protein>
    <submittedName>
        <fullName evidence="9">Uncharacterized protein</fullName>
    </submittedName>
</protein>
<evidence type="ECO:0000313" key="10">
    <source>
        <dbReference type="Proteomes" id="UP000199662"/>
    </source>
</evidence>
<dbReference type="Gene3D" id="1.20.1530.20">
    <property type="match status" value="1"/>
</dbReference>
<sequence>MVLIQAVEGVLTLILMGLVGYVLAYKKWFTPDTKAIIPKLVNYVSLPLFLLYSLVHAFHRDELIHLVYGALVPLISMIICFVLSLLLGKLLHINKKHIGIFHAAFTTSNSIFIGLPVTLALFGEKAIPYTLLYFFANTTFFWTIGNYSLSGDSGQAKVKLFSRSTVKRIFSGPIIGFLTAVILILLNIQLPDFILNAAQYLGNMTTPLALILIGITLYGMDLKKIRLNRDLLWVLLGRFVISPLSIMLVAYFIPIPALMYKVFVIMASLPAMVQIVVLSSFYKTDTEYATVVVSASTLLSIVTIPIFMLLLS</sequence>
<evidence type="ECO:0000256" key="3">
    <source>
        <dbReference type="ARBA" id="ARBA00022448"/>
    </source>
</evidence>
<dbReference type="AlphaFoldDB" id="A0A1H7BQ40"/>
<evidence type="ECO:0000256" key="4">
    <source>
        <dbReference type="ARBA" id="ARBA00022475"/>
    </source>
</evidence>
<dbReference type="Pfam" id="PF03547">
    <property type="entry name" value="Mem_trans"/>
    <property type="match status" value="1"/>
</dbReference>
<dbReference type="EMBL" id="FNZK01000016">
    <property type="protein sequence ID" value="SEJ76420.1"/>
    <property type="molecule type" value="Genomic_DNA"/>
</dbReference>
<gene>
    <name evidence="9" type="ORF">SAMN05660742_11668</name>
</gene>
<evidence type="ECO:0000256" key="1">
    <source>
        <dbReference type="ARBA" id="ARBA00004651"/>
    </source>
</evidence>
<keyword evidence="10" id="KW-1185">Reference proteome</keyword>
<dbReference type="PANTHER" id="PTHR36838:SF1">
    <property type="entry name" value="SLR1864 PROTEIN"/>
    <property type="match status" value="1"/>
</dbReference>
<dbReference type="InterPro" id="IPR038770">
    <property type="entry name" value="Na+/solute_symporter_sf"/>
</dbReference>
<dbReference type="Proteomes" id="UP000199662">
    <property type="component" value="Unassembled WGS sequence"/>
</dbReference>
<feature type="transmembrane region" description="Helical" evidence="8">
    <location>
        <begin position="288"/>
        <end position="311"/>
    </location>
</feature>
<proteinExistence type="inferred from homology"/>
<accession>A0A1H7BQ40</accession>
<evidence type="ECO:0000256" key="7">
    <source>
        <dbReference type="ARBA" id="ARBA00023136"/>
    </source>
</evidence>